<dbReference type="EMBL" id="MU267592">
    <property type="protein sequence ID" value="KAH7916285.1"/>
    <property type="molecule type" value="Genomic_DNA"/>
</dbReference>
<accession>A0ACB8ASF5</accession>
<reference evidence="1" key="1">
    <citation type="journal article" date="2021" name="New Phytol.">
        <title>Evolutionary innovations through gain and loss of genes in the ectomycorrhizal Boletales.</title>
        <authorList>
            <person name="Wu G."/>
            <person name="Miyauchi S."/>
            <person name="Morin E."/>
            <person name="Kuo A."/>
            <person name="Drula E."/>
            <person name="Varga T."/>
            <person name="Kohler A."/>
            <person name="Feng B."/>
            <person name="Cao Y."/>
            <person name="Lipzen A."/>
            <person name="Daum C."/>
            <person name="Hundley H."/>
            <person name="Pangilinan J."/>
            <person name="Johnson J."/>
            <person name="Barry K."/>
            <person name="LaButti K."/>
            <person name="Ng V."/>
            <person name="Ahrendt S."/>
            <person name="Min B."/>
            <person name="Choi I.G."/>
            <person name="Park H."/>
            <person name="Plett J.M."/>
            <person name="Magnuson J."/>
            <person name="Spatafora J.W."/>
            <person name="Nagy L.G."/>
            <person name="Henrissat B."/>
            <person name="Grigoriev I.V."/>
            <person name="Yang Z.L."/>
            <person name="Xu J."/>
            <person name="Martin F.M."/>
        </authorList>
    </citation>
    <scope>NUCLEOTIDE SEQUENCE</scope>
    <source>
        <strain evidence="1">ATCC 28755</strain>
    </source>
</reference>
<dbReference type="Proteomes" id="UP000790377">
    <property type="component" value="Unassembled WGS sequence"/>
</dbReference>
<evidence type="ECO:0000313" key="2">
    <source>
        <dbReference type="Proteomes" id="UP000790377"/>
    </source>
</evidence>
<organism evidence="1 2">
    <name type="scientific">Hygrophoropsis aurantiaca</name>
    <dbReference type="NCBI Taxonomy" id="72124"/>
    <lineage>
        <taxon>Eukaryota</taxon>
        <taxon>Fungi</taxon>
        <taxon>Dikarya</taxon>
        <taxon>Basidiomycota</taxon>
        <taxon>Agaricomycotina</taxon>
        <taxon>Agaricomycetes</taxon>
        <taxon>Agaricomycetidae</taxon>
        <taxon>Boletales</taxon>
        <taxon>Coniophorineae</taxon>
        <taxon>Hygrophoropsidaceae</taxon>
        <taxon>Hygrophoropsis</taxon>
    </lineage>
</organism>
<comment type="caution">
    <text evidence="1">The sequence shown here is derived from an EMBL/GenBank/DDBJ whole genome shotgun (WGS) entry which is preliminary data.</text>
</comment>
<protein>
    <submittedName>
        <fullName evidence="1">Uncharacterized protein</fullName>
    </submittedName>
</protein>
<proteinExistence type="predicted"/>
<name>A0ACB8ASF5_9AGAM</name>
<sequence length="196" mass="22909">MRRFFLYTICVVYLFFNLALTVRARGIATDDVDDDDTVTVPSIFTSSPPSHTSRHTEHRPHITFSTPTHTFPFHSKNQHPSKTDHPHRSSYPSSDHYPHPHHHLHHQLEAVSVVFIVLGGIGGVTLVFFLFRCWYSYHKTPRRDRIATLLSRYNLEREMAEMEHEAPRRRWSLPLPPPPYQPPPPRYLSPETSREI</sequence>
<keyword evidence="2" id="KW-1185">Reference proteome</keyword>
<evidence type="ECO:0000313" key="1">
    <source>
        <dbReference type="EMBL" id="KAH7916285.1"/>
    </source>
</evidence>
<gene>
    <name evidence="1" type="ORF">BJ138DRAFT_1139997</name>
</gene>